<dbReference type="PANTHER" id="PTHR10071">
    <property type="entry name" value="TRANSCRIPTION FACTOR GATA FAMILY MEMBER"/>
    <property type="match status" value="1"/>
</dbReference>
<feature type="domain" description="GATA-type" evidence="11">
    <location>
        <begin position="312"/>
        <end position="366"/>
    </location>
</feature>
<dbReference type="GO" id="GO:0045944">
    <property type="term" value="P:positive regulation of transcription by RNA polymerase II"/>
    <property type="evidence" value="ECO:0007669"/>
    <property type="project" value="TreeGrafter"/>
</dbReference>
<feature type="compositionally biased region" description="Polar residues" evidence="10">
    <location>
        <begin position="289"/>
        <end position="299"/>
    </location>
</feature>
<keyword evidence="4" id="KW-0862">Zinc</keyword>
<gene>
    <name evidence="12" type="ORF">QR680_018460</name>
</gene>
<dbReference type="GO" id="GO:0008270">
    <property type="term" value="F:zinc ion binding"/>
    <property type="evidence" value="ECO:0007669"/>
    <property type="project" value="UniProtKB-KW"/>
</dbReference>
<feature type="region of interest" description="Disordered" evidence="10">
    <location>
        <begin position="51"/>
        <end position="77"/>
    </location>
</feature>
<name>A0AA39HKA5_9BILA</name>
<dbReference type="GO" id="GO:0045165">
    <property type="term" value="P:cell fate commitment"/>
    <property type="evidence" value="ECO:0007669"/>
    <property type="project" value="TreeGrafter"/>
</dbReference>
<evidence type="ECO:0000313" key="13">
    <source>
        <dbReference type="Proteomes" id="UP001175271"/>
    </source>
</evidence>
<dbReference type="SMART" id="SM00401">
    <property type="entry name" value="ZnF_GATA"/>
    <property type="match status" value="1"/>
</dbReference>
<dbReference type="SUPFAM" id="SSF57716">
    <property type="entry name" value="Glucocorticoid receptor-like (DNA-binding domain)"/>
    <property type="match status" value="1"/>
</dbReference>
<dbReference type="GO" id="GO:0009888">
    <property type="term" value="P:tissue development"/>
    <property type="evidence" value="ECO:0007669"/>
    <property type="project" value="UniProtKB-ARBA"/>
</dbReference>
<sequence length="519" mass="56431">MFDYQQQQRLATMEANPASQIGVTYLSPMTNYGLNLPTSCTFPAAVSNPAFGQAADDKDKNTKKDDHDQSTSNGASRTSVIAEHASQEFHQLSNVQPLADFAMDSYRQQQYYSTIYQPQHYYQMYQAAAVNPAVANFLPDAFSAPQMRADYTQSFSSAIDSAANFGYQVTTVPVQSGLAQDVYTTTMPTVSQPHAASECARCGNQVEVDAMKDPQGLQLCKTCAKNQQFVATATAIKQPEVPKMDMTEYHQYMRPNPTYVTEDTAKVEAATTLASQSISSPSVPRPTKPTVNTPSSSGNGKKPNVGSGNAQRRVGLVCSNCKGSTTTLWRRNAEGEPVCNACGLYFKLHGVPRPVSMKKEGQLQTRKRKPRGSNDNRKSKSSTSNSAGSQSIPQVIKHYPSLPSHQDLSHQAELQAANTGLYFSQRTDGDAQSSIVVNPADITQYSQSVLFPDANALQIAGAFNGFYPGMQATTMNVPEPIYPQVSRAPQNTVTVTMTEQEEAAAAAATLQIKEETREE</sequence>
<dbReference type="GO" id="GO:0005634">
    <property type="term" value="C:nucleus"/>
    <property type="evidence" value="ECO:0007669"/>
    <property type="project" value="UniProtKB-SubCell"/>
</dbReference>
<organism evidence="12 13">
    <name type="scientific">Steinernema hermaphroditum</name>
    <dbReference type="NCBI Taxonomy" id="289476"/>
    <lineage>
        <taxon>Eukaryota</taxon>
        <taxon>Metazoa</taxon>
        <taxon>Ecdysozoa</taxon>
        <taxon>Nematoda</taxon>
        <taxon>Chromadorea</taxon>
        <taxon>Rhabditida</taxon>
        <taxon>Tylenchina</taxon>
        <taxon>Panagrolaimomorpha</taxon>
        <taxon>Strongyloidoidea</taxon>
        <taxon>Steinernematidae</taxon>
        <taxon>Steinernema</taxon>
    </lineage>
</organism>
<dbReference type="GO" id="GO:0000122">
    <property type="term" value="P:negative regulation of transcription by RNA polymerase II"/>
    <property type="evidence" value="ECO:0007669"/>
    <property type="project" value="TreeGrafter"/>
</dbReference>
<evidence type="ECO:0000256" key="1">
    <source>
        <dbReference type="ARBA" id="ARBA00004123"/>
    </source>
</evidence>
<feature type="compositionally biased region" description="Basic and acidic residues" evidence="10">
    <location>
        <begin position="55"/>
        <end position="69"/>
    </location>
</feature>
<evidence type="ECO:0000256" key="9">
    <source>
        <dbReference type="PROSITE-ProRule" id="PRU00094"/>
    </source>
</evidence>
<dbReference type="PROSITE" id="PS00344">
    <property type="entry name" value="GATA_ZN_FINGER_1"/>
    <property type="match status" value="1"/>
</dbReference>
<dbReference type="FunFam" id="3.30.50.10:FF:000032">
    <property type="entry name" value="Transcription factor GATA-3"/>
    <property type="match status" value="1"/>
</dbReference>
<evidence type="ECO:0000256" key="2">
    <source>
        <dbReference type="ARBA" id="ARBA00022723"/>
    </source>
</evidence>
<accession>A0AA39HKA5</accession>
<feature type="compositionally biased region" description="Low complexity" evidence="10">
    <location>
        <begin position="381"/>
        <end position="391"/>
    </location>
</feature>
<comment type="caution">
    <text evidence="12">The sequence shown here is derived from an EMBL/GenBank/DDBJ whole genome shotgun (WGS) entry which is preliminary data.</text>
</comment>
<dbReference type="PROSITE" id="PS50114">
    <property type="entry name" value="GATA_ZN_FINGER_2"/>
    <property type="match status" value="1"/>
</dbReference>
<reference evidence="12" key="1">
    <citation type="submission" date="2023-06" db="EMBL/GenBank/DDBJ databases">
        <title>Genomic analysis of the entomopathogenic nematode Steinernema hermaphroditum.</title>
        <authorList>
            <person name="Schwarz E.M."/>
            <person name="Heppert J.K."/>
            <person name="Baniya A."/>
            <person name="Schwartz H.T."/>
            <person name="Tan C.-H."/>
            <person name="Antoshechkin I."/>
            <person name="Sternberg P.W."/>
            <person name="Goodrich-Blair H."/>
            <person name="Dillman A.R."/>
        </authorList>
    </citation>
    <scope>NUCLEOTIDE SEQUENCE</scope>
    <source>
        <strain evidence="12">PS9179</strain>
        <tissue evidence="12">Whole animal</tissue>
    </source>
</reference>
<dbReference type="Pfam" id="PF00320">
    <property type="entry name" value="GATA"/>
    <property type="match status" value="1"/>
</dbReference>
<keyword evidence="7" id="KW-0804">Transcription</keyword>
<dbReference type="InterPro" id="IPR013088">
    <property type="entry name" value="Znf_NHR/GATA"/>
</dbReference>
<keyword evidence="2" id="KW-0479">Metal-binding</keyword>
<dbReference type="PRINTS" id="PR00619">
    <property type="entry name" value="GATAZNFINGER"/>
</dbReference>
<dbReference type="EMBL" id="JAUCMV010000004">
    <property type="protein sequence ID" value="KAK0406254.1"/>
    <property type="molecule type" value="Genomic_DNA"/>
</dbReference>
<evidence type="ECO:0000256" key="8">
    <source>
        <dbReference type="ARBA" id="ARBA00023242"/>
    </source>
</evidence>
<evidence type="ECO:0000313" key="12">
    <source>
        <dbReference type="EMBL" id="KAK0406254.1"/>
    </source>
</evidence>
<dbReference type="InterPro" id="IPR039355">
    <property type="entry name" value="Transcription_factor_GATA"/>
</dbReference>
<comment type="subcellular location">
    <subcellularLocation>
        <location evidence="1">Nucleus</location>
    </subcellularLocation>
</comment>
<keyword evidence="13" id="KW-1185">Reference proteome</keyword>
<dbReference type="CDD" id="cd00202">
    <property type="entry name" value="ZnF_GATA"/>
    <property type="match status" value="1"/>
</dbReference>
<dbReference type="GO" id="GO:0000981">
    <property type="term" value="F:DNA-binding transcription factor activity, RNA polymerase II-specific"/>
    <property type="evidence" value="ECO:0007669"/>
    <property type="project" value="TreeGrafter"/>
</dbReference>
<evidence type="ECO:0000256" key="4">
    <source>
        <dbReference type="ARBA" id="ARBA00022833"/>
    </source>
</evidence>
<dbReference type="Proteomes" id="UP001175271">
    <property type="component" value="Unassembled WGS sequence"/>
</dbReference>
<keyword evidence="3 9" id="KW-0863">Zinc-finger</keyword>
<evidence type="ECO:0000256" key="7">
    <source>
        <dbReference type="ARBA" id="ARBA00023163"/>
    </source>
</evidence>
<feature type="region of interest" description="Disordered" evidence="10">
    <location>
        <begin position="356"/>
        <end position="392"/>
    </location>
</feature>
<dbReference type="AlphaFoldDB" id="A0AA39HKA5"/>
<dbReference type="PANTHER" id="PTHR10071:SF281">
    <property type="entry name" value="BOX A-BINDING FACTOR-RELATED"/>
    <property type="match status" value="1"/>
</dbReference>
<dbReference type="Gene3D" id="3.30.50.10">
    <property type="entry name" value="Erythroid Transcription Factor GATA-1, subunit A"/>
    <property type="match status" value="1"/>
</dbReference>
<keyword evidence="5" id="KW-0805">Transcription regulation</keyword>
<evidence type="ECO:0000256" key="5">
    <source>
        <dbReference type="ARBA" id="ARBA00023015"/>
    </source>
</evidence>
<evidence type="ECO:0000256" key="6">
    <source>
        <dbReference type="ARBA" id="ARBA00023125"/>
    </source>
</evidence>
<evidence type="ECO:0000259" key="11">
    <source>
        <dbReference type="PROSITE" id="PS50114"/>
    </source>
</evidence>
<dbReference type="InterPro" id="IPR000679">
    <property type="entry name" value="Znf_GATA"/>
</dbReference>
<dbReference type="GO" id="GO:0000978">
    <property type="term" value="F:RNA polymerase II cis-regulatory region sequence-specific DNA binding"/>
    <property type="evidence" value="ECO:0007669"/>
    <property type="project" value="TreeGrafter"/>
</dbReference>
<proteinExistence type="predicted"/>
<evidence type="ECO:0000256" key="10">
    <source>
        <dbReference type="SAM" id="MobiDB-lite"/>
    </source>
</evidence>
<keyword evidence="8" id="KW-0539">Nucleus</keyword>
<evidence type="ECO:0000256" key="3">
    <source>
        <dbReference type="ARBA" id="ARBA00022771"/>
    </source>
</evidence>
<feature type="region of interest" description="Disordered" evidence="10">
    <location>
        <begin position="274"/>
        <end position="310"/>
    </location>
</feature>
<keyword evidence="6" id="KW-0238">DNA-binding</keyword>
<protein>
    <recommendedName>
        <fullName evidence="11">GATA-type domain-containing protein</fullName>
    </recommendedName>
</protein>